<evidence type="ECO:0000256" key="9">
    <source>
        <dbReference type="RuleBase" id="RU003811"/>
    </source>
</evidence>
<dbReference type="PANTHER" id="PTHR23090">
    <property type="entry name" value="NH 3 /GLUTAMINE-DEPENDENT NAD + SYNTHETASE"/>
    <property type="match status" value="1"/>
</dbReference>
<feature type="binding site" evidence="7">
    <location>
        <begin position="292"/>
        <end position="299"/>
    </location>
    <ligand>
        <name>ATP</name>
        <dbReference type="ChEBI" id="CHEBI:30616"/>
    </ligand>
</feature>
<dbReference type="GO" id="GO:0005524">
    <property type="term" value="F:ATP binding"/>
    <property type="evidence" value="ECO:0007669"/>
    <property type="project" value="UniProtKB-UniRule"/>
</dbReference>
<dbReference type="InterPro" id="IPR022310">
    <property type="entry name" value="NAD/GMP_synthase"/>
</dbReference>
<organism evidence="11 12">
    <name type="scientific">Vineibacter terrae</name>
    <dbReference type="NCBI Taxonomy" id="2586908"/>
    <lineage>
        <taxon>Bacteria</taxon>
        <taxon>Pseudomonadati</taxon>
        <taxon>Pseudomonadota</taxon>
        <taxon>Alphaproteobacteria</taxon>
        <taxon>Hyphomicrobiales</taxon>
        <taxon>Vineibacter</taxon>
    </lineage>
</organism>
<comment type="similarity">
    <text evidence="2 7 8">In the C-terminal section; belongs to the NAD synthetase family.</text>
</comment>
<feature type="binding site" evidence="7">
    <location>
        <position position="182"/>
    </location>
    <ligand>
        <name>L-glutamine</name>
        <dbReference type="ChEBI" id="CHEBI:58359"/>
    </ligand>
</feature>
<comment type="function">
    <text evidence="7">Catalyzes the ATP-dependent amidation of deamido-NAD to form NAD. Uses L-glutamine as a nitrogen source.</text>
</comment>
<keyword evidence="5 7" id="KW-0067">ATP-binding</keyword>
<dbReference type="GO" id="GO:0009435">
    <property type="term" value="P:NAD+ biosynthetic process"/>
    <property type="evidence" value="ECO:0007669"/>
    <property type="project" value="UniProtKB-UniRule"/>
</dbReference>
<evidence type="ECO:0000256" key="5">
    <source>
        <dbReference type="ARBA" id="ARBA00022840"/>
    </source>
</evidence>
<dbReference type="Gene3D" id="3.60.110.10">
    <property type="entry name" value="Carbon-nitrogen hydrolase"/>
    <property type="match status" value="1"/>
</dbReference>
<dbReference type="PANTHER" id="PTHR23090:SF9">
    <property type="entry name" value="GLUTAMINE-DEPENDENT NAD(+) SYNTHETASE"/>
    <property type="match status" value="1"/>
</dbReference>
<dbReference type="Gene3D" id="3.40.50.620">
    <property type="entry name" value="HUPs"/>
    <property type="match status" value="1"/>
</dbReference>
<evidence type="ECO:0000256" key="6">
    <source>
        <dbReference type="ARBA" id="ARBA00023027"/>
    </source>
</evidence>
<proteinExistence type="inferred from homology"/>
<dbReference type="NCBIfam" id="NF010588">
    <property type="entry name" value="PRK13981.1"/>
    <property type="match status" value="1"/>
</dbReference>
<dbReference type="Pfam" id="PF00795">
    <property type="entry name" value="CN_hydrolase"/>
    <property type="match status" value="1"/>
</dbReference>
<feature type="binding site" evidence="7">
    <location>
        <position position="176"/>
    </location>
    <ligand>
        <name>L-glutamine</name>
        <dbReference type="ChEBI" id="CHEBI:58359"/>
    </ligand>
</feature>
<feature type="active site" description="Nucleophile; for glutaminase activity" evidence="7">
    <location>
        <position position="150"/>
    </location>
</feature>
<dbReference type="PROSITE" id="PS50263">
    <property type="entry name" value="CN_HYDROLASE"/>
    <property type="match status" value="1"/>
</dbReference>
<evidence type="ECO:0000256" key="7">
    <source>
        <dbReference type="HAMAP-Rule" id="MF_02090"/>
    </source>
</evidence>
<feature type="binding site" evidence="7">
    <location>
        <position position="399"/>
    </location>
    <ligand>
        <name>ATP</name>
        <dbReference type="ChEBI" id="CHEBI:30616"/>
    </ligand>
</feature>
<feature type="active site" description="For glutaminase activity" evidence="7">
    <location>
        <position position="114"/>
    </location>
</feature>
<dbReference type="GO" id="GO:0003952">
    <property type="term" value="F:NAD+ synthase (glutamine-hydrolyzing) activity"/>
    <property type="evidence" value="ECO:0007669"/>
    <property type="project" value="UniProtKB-UniRule"/>
</dbReference>
<feature type="binding site" evidence="7">
    <location>
        <position position="375"/>
    </location>
    <ligand>
        <name>deamido-NAD(+)</name>
        <dbReference type="ChEBI" id="CHEBI:58437"/>
        <note>ligand shared between two neighboring subunits</note>
    </ligand>
</feature>
<dbReference type="OrthoDB" id="9760188at2"/>
<feature type="binding site" evidence="7">
    <location>
        <position position="404"/>
    </location>
    <ligand>
        <name>deamido-NAD(+)</name>
        <dbReference type="ChEBI" id="CHEBI:58437"/>
        <note>ligand shared between two neighboring subunits</note>
    </ligand>
</feature>
<name>A0A5C8P824_9HYPH</name>
<feature type="binding site" evidence="7">
    <location>
        <position position="523"/>
    </location>
    <ligand>
        <name>deamido-NAD(+)</name>
        <dbReference type="ChEBI" id="CHEBI:58437"/>
        <note>ligand shared between two neighboring subunits</note>
    </ligand>
</feature>
<keyword evidence="6 7" id="KW-0520">NAD</keyword>
<evidence type="ECO:0000256" key="4">
    <source>
        <dbReference type="ARBA" id="ARBA00022741"/>
    </source>
</evidence>
<dbReference type="RefSeq" id="WP_147852247.1">
    <property type="nucleotide sequence ID" value="NZ_VDUZ01000075.1"/>
</dbReference>
<dbReference type="UniPathway" id="UPA00253">
    <property type="reaction ID" value="UER00334"/>
</dbReference>
<dbReference type="CDD" id="cd00553">
    <property type="entry name" value="NAD_synthase"/>
    <property type="match status" value="1"/>
</dbReference>
<dbReference type="InterPro" id="IPR014445">
    <property type="entry name" value="Gln-dep_NAD_synthase"/>
</dbReference>
<comment type="caution">
    <text evidence="7">Lacks conserved residue(s) required for the propagation of feature annotation.</text>
</comment>
<dbReference type="SUPFAM" id="SSF52402">
    <property type="entry name" value="Adenine nucleotide alpha hydrolases-like"/>
    <property type="match status" value="1"/>
</dbReference>
<comment type="similarity">
    <text evidence="9">Belongs to the NAD synthetase family.</text>
</comment>
<dbReference type="Proteomes" id="UP000321638">
    <property type="component" value="Unassembled WGS sequence"/>
</dbReference>
<dbReference type="InterPro" id="IPR014729">
    <property type="entry name" value="Rossmann-like_a/b/a_fold"/>
</dbReference>
<feature type="binding site" evidence="7">
    <location>
        <position position="120"/>
    </location>
    <ligand>
        <name>L-glutamine</name>
        <dbReference type="ChEBI" id="CHEBI:58359"/>
    </ligand>
</feature>
<dbReference type="GO" id="GO:0008795">
    <property type="term" value="F:NAD+ synthase activity"/>
    <property type="evidence" value="ECO:0007669"/>
    <property type="project" value="UniProtKB-UniRule"/>
</dbReference>
<dbReference type="CDD" id="cd07570">
    <property type="entry name" value="GAT_Gln-NAD-synth"/>
    <property type="match status" value="1"/>
</dbReference>
<dbReference type="HAMAP" id="MF_02090">
    <property type="entry name" value="NadE_glutamine_dep"/>
    <property type="match status" value="1"/>
</dbReference>
<dbReference type="PIRSF" id="PIRSF006630">
    <property type="entry name" value="NADS_GAT"/>
    <property type="match status" value="1"/>
</dbReference>
<feature type="active site" description="Proton acceptor; for glutaminase activity" evidence="7">
    <location>
        <position position="45"/>
    </location>
</feature>
<dbReference type="GO" id="GO:0004359">
    <property type="term" value="F:glutaminase activity"/>
    <property type="evidence" value="ECO:0007669"/>
    <property type="project" value="InterPro"/>
</dbReference>
<accession>A0A5C8P824</accession>
<dbReference type="EMBL" id="VDUZ01000075">
    <property type="protein sequence ID" value="TXL69672.1"/>
    <property type="molecule type" value="Genomic_DNA"/>
</dbReference>
<dbReference type="FunFam" id="3.40.50.620:FF:000106">
    <property type="entry name" value="Glutamine-dependent NAD(+) synthetase"/>
    <property type="match status" value="1"/>
</dbReference>
<evidence type="ECO:0000256" key="2">
    <source>
        <dbReference type="ARBA" id="ARBA00007145"/>
    </source>
</evidence>
<comment type="caution">
    <text evidence="11">The sequence shown here is derived from an EMBL/GenBank/DDBJ whole genome shotgun (WGS) entry which is preliminary data.</text>
</comment>
<dbReference type="InterPro" id="IPR003694">
    <property type="entry name" value="NAD_synthase"/>
</dbReference>
<dbReference type="GO" id="GO:0005737">
    <property type="term" value="C:cytoplasm"/>
    <property type="evidence" value="ECO:0007669"/>
    <property type="project" value="InterPro"/>
</dbReference>
<evidence type="ECO:0000313" key="11">
    <source>
        <dbReference type="EMBL" id="TXL69672.1"/>
    </source>
</evidence>
<keyword evidence="12" id="KW-1185">Reference proteome</keyword>
<dbReference type="InterPro" id="IPR036526">
    <property type="entry name" value="C-N_Hydrolase_sf"/>
</dbReference>
<dbReference type="InterPro" id="IPR003010">
    <property type="entry name" value="C-N_Hydrolase"/>
</dbReference>
<keyword evidence="4 7" id="KW-0547">Nucleotide-binding</keyword>
<gene>
    <name evidence="7" type="primary">nadE</name>
    <name evidence="11" type="ORF">FHP25_38060</name>
</gene>
<dbReference type="EC" id="6.3.5.1" evidence="7 8"/>
<dbReference type="NCBIfam" id="TIGR00552">
    <property type="entry name" value="nadE"/>
    <property type="match status" value="1"/>
</dbReference>
<sequence>MTDSLTIAIAQLNPTVGDIAGNVAKVRTARAEAAKLGADAVIFSELVLSGYPPEDLVLKPAFQRRLHEAVEQLRADTADGGPALFVTTPWREGDRLHNAVLLLDRGEIAGKRFKVDLPNYGVFDEKRVFAPGPMPGPLIFRNVRIGVPICEDIWTPDVVECITETGGELILVPNGSPYEVDKTERRVQLGVARVVESGLPLCYVNQVGGQDELIFDGASFVIGSDRALRVALPSFREAVAATHWRRTAEGKWDCTPGSVAPALSRLESIYQAMVLGLRDYVNKNRFPGVIIGLSGGIDSALTAAVAVDALGADRVRTVMMPSPYTSRDSFEDAAQCAEAMGIRYDIVSIEPAMKAFNDMLRPVFGNRAADTTEENIQARARGITLMALSNKFGHMVVTTGNKSEMAVGYSTLYGDMCGGYNALKDVYKTTVFELSHWRNGQHPDGAMGPAGCVIPERIITKPPSAELKPDQRDQDTLPPYDVLDKILEGLIERDLATEELVAEGYDAPTVQRVWRMLEMAEYKRRQAPPGVKITGRTISRDRRYPITNAFRG</sequence>
<comment type="pathway">
    <text evidence="1 7 8">Cofactor biosynthesis; NAD(+) biosynthesis; NAD(+) from deamido-NAD(+) (L-Gln route): step 1/1.</text>
</comment>
<dbReference type="AlphaFoldDB" id="A0A5C8P824"/>
<evidence type="ECO:0000256" key="3">
    <source>
        <dbReference type="ARBA" id="ARBA00022598"/>
    </source>
</evidence>
<evidence type="ECO:0000256" key="1">
    <source>
        <dbReference type="ARBA" id="ARBA00005188"/>
    </source>
</evidence>
<evidence type="ECO:0000259" key="10">
    <source>
        <dbReference type="PROSITE" id="PS50263"/>
    </source>
</evidence>
<evidence type="ECO:0000256" key="8">
    <source>
        <dbReference type="PIRNR" id="PIRNR006630"/>
    </source>
</evidence>
<reference evidence="11 12" key="1">
    <citation type="submission" date="2019-06" db="EMBL/GenBank/DDBJ databases">
        <title>New taxonomy in bacterial strain CC-CFT640, isolated from vineyard.</title>
        <authorList>
            <person name="Lin S.-Y."/>
            <person name="Tsai C.-F."/>
            <person name="Young C.-C."/>
        </authorList>
    </citation>
    <scope>NUCLEOTIDE SEQUENCE [LARGE SCALE GENOMIC DNA]</scope>
    <source>
        <strain evidence="11 12">CC-CFT640</strain>
    </source>
</reference>
<keyword evidence="3 7" id="KW-0436">Ligase</keyword>
<feature type="domain" description="CN hydrolase" evidence="10">
    <location>
        <begin position="5"/>
        <end position="246"/>
    </location>
</feature>
<comment type="catalytic activity">
    <reaction evidence="7 8">
        <text>deamido-NAD(+) + L-glutamine + ATP + H2O = L-glutamate + AMP + diphosphate + NAD(+) + H(+)</text>
        <dbReference type="Rhea" id="RHEA:24384"/>
        <dbReference type="ChEBI" id="CHEBI:15377"/>
        <dbReference type="ChEBI" id="CHEBI:15378"/>
        <dbReference type="ChEBI" id="CHEBI:29985"/>
        <dbReference type="ChEBI" id="CHEBI:30616"/>
        <dbReference type="ChEBI" id="CHEBI:33019"/>
        <dbReference type="ChEBI" id="CHEBI:57540"/>
        <dbReference type="ChEBI" id="CHEBI:58359"/>
        <dbReference type="ChEBI" id="CHEBI:58437"/>
        <dbReference type="ChEBI" id="CHEBI:456215"/>
        <dbReference type="EC" id="6.3.5.1"/>
    </reaction>
</comment>
<dbReference type="Pfam" id="PF02540">
    <property type="entry name" value="NAD_synthase"/>
    <property type="match status" value="1"/>
</dbReference>
<dbReference type="SUPFAM" id="SSF56317">
    <property type="entry name" value="Carbon-nitrogen hydrolase"/>
    <property type="match status" value="1"/>
</dbReference>
<evidence type="ECO:0000313" key="12">
    <source>
        <dbReference type="Proteomes" id="UP000321638"/>
    </source>
</evidence>
<protein>
    <recommendedName>
        <fullName evidence="7 8">Glutamine-dependent NAD(+) synthetase</fullName>
        <ecNumber evidence="7 8">6.3.5.1</ecNumber>
    </recommendedName>
    <alternativeName>
        <fullName evidence="7 8">NAD(+) synthase [glutamine-hydrolyzing]</fullName>
    </alternativeName>
</protein>